<dbReference type="Pfam" id="PF14372">
    <property type="entry name" value="hAT-like_RNase-H"/>
    <property type="match status" value="1"/>
</dbReference>
<evidence type="ECO:0000313" key="4">
    <source>
        <dbReference type="Proteomes" id="UP001341281"/>
    </source>
</evidence>
<reference evidence="3 4" key="1">
    <citation type="submission" date="2024-02" db="EMBL/GenBank/DDBJ databases">
        <title>High-quality chromosome-scale genome assembly of Pensacola bahiagrass (Paspalum notatum Flugge var. saurae).</title>
        <authorList>
            <person name="Vega J.M."/>
            <person name="Podio M."/>
            <person name="Orjuela J."/>
            <person name="Siena L.A."/>
            <person name="Pessino S.C."/>
            <person name="Combes M.C."/>
            <person name="Mariac C."/>
            <person name="Albertini E."/>
            <person name="Pupilli F."/>
            <person name="Ortiz J.P.A."/>
            <person name="Leblanc O."/>
        </authorList>
    </citation>
    <scope>NUCLEOTIDE SEQUENCE [LARGE SCALE GENOMIC DNA]</scope>
    <source>
        <strain evidence="3">R1</strain>
        <tissue evidence="3">Leaf</tissue>
    </source>
</reference>
<dbReference type="PANTHER" id="PTHR23272">
    <property type="entry name" value="BED FINGER-RELATED"/>
    <property type="match status" value="1"/>
</dbReference>
<evidence type="ECO:0000259" key="2">
    <source>
        <dbReference type="Pfam" id="PF14372"/>
    </source>
</evidence>
<dbReference type="SUPFAM" id="SSF53098">
    <property type="entry name" value="Ribonuclease H-like"/>
    <property type="match status" value="1"/>
</dbReference>
<feature type="domain" description="hAT-like transposase RNase-H fold" evidence="2">
    <location>
        <begin position="1"/>
        <end position="66"/>
    </location>
</feature>
<keyword evidence="4" id="KW-1185">Reference proteome</keyword>
<evidence type="ECO:0000259" key="1">
    <source>
        <dbReference type="Pfam" id="PF05699"/>
    </source>
</evidence>
<dbReference type="EMBL" id="CP144753">
    <property type="protein sequence ID" value="WVZ95394.1"/>
    <property type="molecule type" value="Genomic_DNA"/>
</dbReference>
<dbReference type="Pfam" id="PF05699">
    <property type="entry name" value="Dimer_Tnp_hAT"/>
    <property type="match status" value="1"/>
</dbReference>
<dbReference type="InterPro" id="IPR025525">
    <property type="entry name" value="hAT-like_transposase_RNase-H"/>
</dbReference>
<proteinExistence type="predicted"/>
<dbReference type="Proteomes" id="UP001341281">
    <property type="component" value="Chromosome 09"/>
</dbReference>
<gene>
    <name evidence="3" type="ORF">U9M48_041163</name>
</gene>
<sequence>MSTALKEKFMKYWADVHGLMAVDTALDPRYKMKFLNAMYSQIYGPDGMHREIMKVRDLLADLVKEYQSSMEGFGATDGGAAGTSSTIQNEGDVEVNDIFDQYLSSESVIPTSYASTELDLYLEESVLPRTTNLDIISWWNVGAMKFPTLRKIARDIMAIPVTTVASESVFSTSWRIISPHRSRLAPKMVEALMCMQAWSCADMLVQM</sequence>
<evidence type="ECO:0000313" key="3">
    <source>
        <dbReference type="EMBL" id="WVZ95394.1"/>
    </source>
</evidence>
<organism evidence="3 4">
    <name type="scientific">Paspalum notatum var. saurae</name>
    <dbReference type="NCBI Taxonomy" id="547442"/>
    <lineage>
        <taxon>Eukaryota</taxon>
        <taxon>Viridiplantae</taxon>
        <taxon>Streptophyta</taxon>
        <taxon>Embryophyta</taxon>
        <taxon>Tracheophyta</taxon>
        <taxon>Spermatophyta</taxon>
        <taxon>Magnoliopsida</taxon>
        <taxon>Liliopsida</taxon>
        <taxon>Poales</taxon>
        <taxon>Poaceae</taxon>
        <taxon>PACMAD clade</taxon>
        <taxon>Panicoideae</taxon>
        <taxon>Andropogonodae</taxon>
        <taxon>Paspaleae</taxon>
        <taxon>Paspalinae</taxon>
        <taxon>Paspalum</taxon>
    </lineage>
</organism>
<accession>A0AAQ3UTW6</accession>
<name>A0AAQ3UTW6_PASNO</name>
<dbReference type="AlphaFoldDB" id="A0AAQ3UTW6"/>
<dbReference type="GO" id="GO:0003677">
    <property type="term" value="F:DNA binding"/>
    <property type="evidence" value="ECO:0007669"/>
    <property type="project" value="InterPro"/>
</dbReference>
<protein>
    <recommendedName>
        <fullName evidence="5">Transposase</fullName>
    </recommendedName>
</protein>
<dbReference type="GO" id="GO:0046983">
    <property type="term" value="F:protein dimerization activity"/>
    <property type="evidence" value="ECO:0007669"/>
    <property type="project" value="InterPro"/>
</dbReference>
<dbReference type="InterPro" id="IPR008906">
    <property type="entry name" value="HATC_C_dom"/>
</dbReference>
<evidence type="ECO:0008006" key="5">
    <source>
        <dbReference type="Google" id="ProtNLM"/>
    </source>
</evidence>
<dbReference type="PANTHER" id="PTHR23272:SF187">
    <property type="entry name" value="AC9 TRANSPOSASE-RELATED"/>
    <property type="match status" value="1"/>
</dbReference>
<dbReference type="InterPro" id="IPR012337">
    <property type="entry name" value="RNaseH-like_sf"/>
</dbReference>
<feature type="domain" description="HAT C-terminal dimerisation" evidence="1">
    <location>
        <begin position="117"/>
        <end position="198"/>
    </location>
</feature>